<sequence length="106" mass="12231">MVHLRLVRCRKTNPEEESMLKLVDVHIAVSRVAGEIERRGASDDFVSQWRGKLKHLGATLRRELDTPDLSDPRLTNRILGPFGEREFKILTDWLILREVRSVQGVT</sequence>
<gene>
    <name evidence="1" type="ORF">COU09_03010</name>
</gene>
<dbReference type="Proteomes" id="UP000229615">
    <property type="component" value="Unassembled WGS sequence"/>
</dbReference>
<protein>
    <submittedName>
        <fullName evidence="1">Uncharacterized protein</fullName>
    </submittedName>
</protein>
<dbReference type="AlphaFoldDB" id="A0A2H0UPK8"/>
<dbReference type="EMBL" id="PFBB01000034">
    <property type="protein sequence ID" value="PIR88311.1"/>
    <property type="molecule type" value="Genomic_DNA"/>
</dbReference>
<organism evidence="1 2">
    <name type="scientific">Candidatus Harrisonbacteria bacterium CG10_big_fil_rev_8_21_14_0_10_44_23</name>
    <dbReference type="NCBI Taxonomy" id="1974585"/>
    <lineage>
        <taxon>Bacteria</taxon>
        <taxon>Candidatus Harrisoniibacteriota</taxon>
    </lineage>
</organism>
<accession>A0A2H0UPK8</accession>
<proteinExistence type="predicted"/>
<reference evidence="2" key="1">
    <citation type="submission" date="2017-09" db="EMBL/GenBank/DDBJ databases">
        <title>Depth-based differentiation of microbial function through sediment-hosted aquifers and enrichment of novel symbionts in the deep terrestrial subsurface.</title>
        <authorList>
            <person name="Probst A.J."/>
            <person name="Ladd B."/>
            <person name="Jarett J.K."/>
            <person name="Geller-Mcgrath D.E."/>
            <person name="Sieber C.M.K."/>
            <person name="Emerson J.B."/>
            <person name="Anantharaman K."/>
            <person name="Thomas B.C."/>
            <person name="Malmstrom R."/>
            <person name="Stieglmeier M."/>
            <person name="Klingl A."/>
            <person name="Woyke T."/>
            <person name="Ryan C.M."/>
            <person name="Banfield J.F."/>
        </authorList>
    </citation>
    <scope>NUCLEOTIDE SEQUENCE [LARGE SCALE GENOMIC DNA]</scope>
</reference>
<name>A0A2H0UPK8_9BACT</name>
<evidence type="ECO:0000313" key="1">
    <source>
        <dbReference type="EMBL" id="PIR88311.1"/>
    </source>
</evidence>
<comment type="caution">
    <text evidence="1">The sequence shown here is derived from an EMBL/GenBank/DDBJ whole genome shotgun (WGS) entry which is preliminary data.</text>
</comment>
<evidence type="ECO:0000313" key="2">
    <source>
        <dbReference type="Proteomes" id="UP000229615"/>
    </source>
</evidence>